<dbReference type="FunFam" id="1.25.70.10:FF:000001">
    <property type="entry name" value="Mitochondrial transcription termination factor-like"/>
    <property type="match status" value="1"/>
</dbReference>
<evidence type="ECO:0000313" key="6">
    <source>
        <dbReference type="Proteomes" id="UP000008810"/>
    </source>
</evidence>
<keyword evidence="2" id="KW-0804">Transcription</keyword>
<dbReference type="OrthoDB" id="785478at2759"/>
<reference evidence="4" key="2">
    <citation type="submission" date="2017-06" db="EMBL/GenBank/DDBJ databases">
        <title>WGS assembly of Brachypodium distachyon.</title>
        <authorList>
            <consortium name="The International Brachypodium Initiative"/>
            <person name="Lucas S."/>
            <person name="Harmon-Smith M."/>
            <person name="Lail K."/>
            <person name="Tice H."/>
            <person name="Grimwood J."/>
            <person name="Bruce D."/>
            <person name="Barry K."/>
            <person name="Shu S."/>
            <person name="Lindquist E."/>
            <person name="Wang M."/>
            <person name="Pitluck S."/>
            <person name="Vogel J.P."/>
            <person name="Garvin D.F."/>
            <person name="Mockler T.C."/>
            <person name="Schmutz J."/>
            <person name="Rokhsar D."/>
            <person name="Bevan M.W."/>
        </authorList>
    </citation>
    <scope>NUCLEOTIDE SEQUENCE</scope>
    <source>
        <strain evidence="4">Bd21</strain>
    </source>
</reference>
<proteinExistence type="inferred from homology"/>
<sequence length="345" mass="38038">FAVEDYLVETCGLTLAQVLKASAKLSHLKSPTNPDAVVAFLSGGLGLSSADIAAVVAKDPKFLCASVKKTLAPVAAGLTDLGLSRAEVATIASSAPCYFRTRSNVANLKNYYLPLLGSSENLLLALKKNSRFFSSDLERVVKPTVAFLREHGFSDREIVKALVSRSRMFAAKPERFRAMAAWVDQGLGVPCGSGMFKHILLAAARLGVEKAVAKMEHLKDTLRWSDTEASLAVCKAPLVLWISKDLLQRKSEFLILEVGLEPAYIARRPVLLSYSLEGRLRPRYYVVKFLEENGLLDRGRDYYSKVMISEKVFMEKFICPHKVAAPHIAEDYAAARRGEVPARFR</sequence>
<reference evidence="5" key="3">
    <citation type="submission" date="2018-08" db="UniProtKB">
        <authorList>
            <consortium name="EnsemblPlants"/>
        </authorList>
    </citation>
    <scope>IDENTIFICATION</scope>
    <source>
        <strain evidence="5">cv. Bd21</strain>
    </source>
</reference>
<evidence type="ECO:0000256" key="3">
    <source>
        <dbReference type="ARBA" id="ARBA00022946"/>
    </source>
</evidence>
<keyword evidence="6" id="KW-1185">Reference proteome</keyword>
<dbReference type="PANTHER" id="PTHR13068:SF111">
    <property type="match status" value="1"/>
</dbReference>
<dbReference type="EMBL" id="CM000882">
    <property type="protein sequence ID" value="KQJ92813.2"/>
    <property type="molecule type" value="Genomic_DNA"/>
</dbReference>
<keyword evidence="3" id="KW-0809">Transit peptide</keyword>
<dbReference type="InterPro" id="IPR038538">
    <property type="entry name" value="MTERF_sf"/>
</dbReference>
<evidence type="ECO:0000256" key="1">
    <source>
        <dbReference type="ARBA" id="ARBA00007692"/>
    </source>
</evidence>
<accession>A0A0Q3LK16</accession>
<dbReference type="Gramene" id="KQJ92813">
    <property type="protein sequence ID" value="KQJ92813"/>
    <property type="gene ID" value="BRADI_3g00852v3"/>
</dbReference>
<dbReference type="PANTHER" id="PTHR13068">
    <property type="entry name" value="CGI-12 PROTEIN-RELATED"/>
    <property type="match status" value="1"/>
</dbReference>
<dbReference type="InterPro" id="IPR003690">
    <property type="entry name" value="MTERF"/>
</dbReference>
<evidence type="ECO:0000313" key="4">
    <source>
        <dbReference type="EMBL" id="KQJ92813.2"/>
    </source>
</evidence>
<dbReference type="ExpressionAtlas" id="A0A0Q3LK16">
    <property type="expression patterns" value="baseline"/>
</dbReference>
<protein>
    <submittedName>
        <fullName evidence="4 5">Uncharacterized protein</fullName>
    </submittedName>
</protein>
<gene>
    <name evidence="4" type="ORF">BRADI_3g00852v3</name>
</gene>
<reference evidence="4 5" key="1">
    <citation type="journal article" date="2010" name="Nature">
        <title>Genome sequencing and analysis of the model grass Brachypodium distachyon.</title>
        <authorList>
            <consortium name="International Brachypodium Initiative"/>
        </authorList>
    </citation>
    <scope>NUCLEOTIDE SEQUENCE [LARGE SCALE GENOMIC DNA]</scope>
    <source>
        <strain evidence="4 5">Bd21</strain>
    </source>
</reference>
<dbReference type="SMART" id="SM00733">
    <property type="entry name" value="Mterf"/>
    <property type="match status" value="4"/>
</dbReference>
<feature type="non-terminal residue" evidence="4">
    <location>
        <position position="1"/>
    </location>
</feature>
<dbReference type="Gene3D" id="1.25.70.10">
    <property type="entry name" value="Transcription termination factor 3, mitochondrial"/>
    <property type="match status" value="1"/>
</dbReference>
<keyword evidence="2" id="KW-0805">Transcription regulation</keyword>
<dbReference type="GO" id="GO:0006353">
    <property type="term" value="P:DNA-templated transcription termination"/>
    <property type="evidence" value="ECO:0007669"/>
    <property type="project" value="UniProtKB-KW"/>
</dbReference>
<dbReference type="AlphaFoldDB" id="A0A0Q3LK16"/>
<dbReference type="GO" id="GO:0009658">
    <property type="term" value="P:chloroplast organization"/>
    <property type="evidence" value="ECO:0000318"/>
    <property type="project" value="GO_Central"/>
</dbReference>
<dbReference type="InParanoid" id="A0A0Q3LK16"/>
<organism evidence="4">
    <name type="scientific">Brachypodium distachyon</name>
    <name type="common">Purple false brome</name>
    <name type="synonym">Trachynia distachya</name>
    <dbReference type="NCBI Taxonomy" id="15368"/>
    <lineage>
        <taxon>Eukaryota</taxon>
        <taxon>Viridiplantae</taxon>
        <taxon>Streptophyta</taxon>
        <taxon>Embryophyta</taxon>
        <taxon>Tracheophyta</taxon>
        <taxon>Spermatophyta</taxon>
        <taxon>Magnoliopsida</taxon>
        <taxon>Liliopsida</taxon>
        <taxon>Poales</taxon>
        <taxon>Poaceae</taxon>
        <taxon>BOP clade</taxon>
        <taxon>Pooideae</taxon>
        <taxon>Stipodae</taxon>
        <taxon>Brachypodieae</taxon>
        <taxon>Brachypodium</taxon>
    </lineage>
</organism>
<keyword evidence="2" id="KW-0806">Transcription termination</keyword>
<dbReference type="Pfam" id="PF02536">
    <property type="entry name" value="mTERF"/>
    <property type="match status" value="2"/>
</dbReference>
<comment type="similarity">
    <text evidence="1">Belongs to the mTERF family.</text>
</comment>
<evidence type="ECO:0000313" key="5">
    <source>
        <dbReference type="EnsemblPlants" id="KQJ92813"/>
    </source>
</evidence>
<name>A0A0Q3LK16_BRADI</name>
<dbReference type="GO" id="GO:0009507">
    <property type="term" value="C:chloroplast"/>
    <property type="evidence" value="ECO:0000318"/>
    <property type="project" value="GO_Central"/>
</dbReference>
<dbReference type="Proteomes" id="UP000008810">
    <property type="component" value="Chromosome 3"/>
</dbReference>
<dbReference type="EnsemblPlants" id="KQJ92813">
    <property type="protein sequence ID" value="KQJ92813"/>
    <property type="gene ID" value="BRADI_3g00852v3"/>
</dbReference>
<evidence type="ECO:0000256" key="2">
    <source>
        <dbReference type="ARBA" id="ARBA00022472"/>
    </source>
</evidence>
<dbReference type="GO" id="GO:0003676">
    <property type="term" value="F:nucleic acid binding"/>
    <property type="evidence" value="ECO:0007669"/>
    <property type="project" value="InterPro"/>
</dbReference>